<dbReference type="eggNOG" id="COG1873">
    <property type="taxonomic scope" value="Bacteria"/>
</dbReference>
<dbReference type="PANTHER" id="PTHR40061">
    <property type="entry name" value="SPORULATION PROTEIN YLMC-RELATED"/>
    <property type="match status" value="1"/>
</dbReference>
<dbReference type="InterPro" id="IPR014238">
    <property type="entry name" value="Spore_YlmC/YmxH"/>
</dbReference>
<dbReference type="Gene3D" id="2.30.30.240">
    <property type="entry name" value="PRC-barrel domain"/>
    <property type="match status" value="1"/>
</dbReference>
<dbReference type="RefSeq" id="WP_014643325.1">
    <property type="nucleotide sequence ID" value="NC_017668.1"/>
</dbReference>
<sequence length="77" mass="8456">MMRLKSLAKKEVINVENGQKLGVLGRADLIFDPSTGKIQSIVIQNNGITGIGPARKELIIEWEQIKTIGADTILLKK</sequence>
<feature type="domain" description="PRC-barrel" evidence="1">
    <location>
        <begin position="2"/>
        <end position="76"/>
    </location>
</feature>
<dbReference type="Proteomes" id="UP000007397">
    <property type="component" value="Chromosome"/>
</dbReference>
<dbReference type="EMBL" id="HE717023">
    <property type="protein sequence ID" value="CCG45433.1"/>
    <property type="molecule type" value="Genomic_DNA"/>
</dbReference>
<organism evidence="2 3">
    <name type="scientific">Halobacillus halophilus (strain ATCC 35676 / DSM 2266 / JCM 20832 / KCTC 3685 / LMG 17431 / NBRC 102448 / NCIMB 2269)</name>
    <name type="common">Sporosarcina halophila</name>
    <dbReference type="NCBI Taxonomy" id="866895"/>
    <lineage>
        <taxon>Bacteria</taxon>
        <taxon>Bacillati</taxon>
        <taxon>Bacillota</taxon>
        <taxon>Bacilli</taxon>
        <taxon>Bacillales</taxon>
        <taxon>Bacillaceae</taxon>
        <taxon>Halobacillus</taxon>
    </lineage>
</organism>
<dbReference type="PANTHER" id="PTHR40061:SF1">
    <property type="entry name" value="SPORULATION PROTEIN YLMC-RELATED"/>
    <property type="match status" value="1"/>
</dbReference>
<dbReference type="Pfam" id="PF05239">
    <property type="entry name" value="PRC"/>
    <property type="match status" value="1"/>
</dbReference>
<reference evidence="2 3" key="1">
    <citation type="journal article" date="2013" name="Environ. Microbiol.">
        <title>Chloride and organic osmolytes: a hybrid strategy to cope with elevated salinities by the moderately halophilic, chloride-dependent bacterium Halobacillus halophilus.</title>
        <authorList>
            <person name="Saum S.H."/>
            <person name="Pfeiffer F."/>
            <person name="Palm P."/>
            <person name="Rampp M."/>
            <person name="Schuster S.C."/>
            <person name="Muller V."/>
            <person name="Oesterhelt D."/>
        </authorList>
    </citation>
    <scope>NUCLEOTIDE SEQUENCE [LARGE SCALE GENOMIC DNA]</scope>
    <source>
        <strain evidence="3">ATCC 35676 / DSM 2266 / JCM 20832 / KCTC 3685 / LMG 17431 / NBRC 102448 / NCIMB 2269</strain>
    </source>
</reference>
<evidence type="ECO:0000313" key="2">
    <source>
        <dbReference type="EMBL" id="CCG45433.1"/>
    </source>
</evidence>
<dbReference type="InterPro" id="IPR011033">
    <property type="entry name" value="PRC_barrel-like_sf"/>
</dbReference>
<dbReference type="STRING" id="866895.HBHAL_3086"/>
<protein>
    <recommendedName>
        <fullName evidence="1">PRC-barrel domain-containing protein</fullName>
    </recommendedName>
</protein>
<dbReference type="AlphaFoldDB" id="I0JMR3"/>
<keyword evidence="3" id="KW-1185">Reference proteome</keyword>
<name>I0JMR3_HALH3</name>
<dbReference type="HOGENOM" id="CLU_161336_2_2_9"/>
<accession>I0JMR3</accession>
<dbReference type="InterPro" id="IPR027275">
    <property type="entry name" value="PRC-brl_dom"/>
</dbReference>
<evidence type="ECO:0000313" key="3">
    <source>
        <dbReference type="Proteomes" id="UP000007397"/>
    </source>
</evidence>
<evidence type="ECO:0000259" key="1">
    <source>
        <dbReference type="Pfam" id="PF05239"/>
    </source>
</evidence>
<proteinExistence type="predicted"/>
<dbReference type="PATRIC" id="fig|866895.3.peg.2105"/>
<dbReference type="SUPFAM" id="SSF50346">
    <property type="entry name" value="PRC-barrel domain"/>
    <property type="match status" value="1"/>
</dbReference>
<dbReference type="NCBIfam" id="TIGR02888">
    <property type="entry name" value="spore_YlmC_YmxH"/>
    <property type="match status" value="1"/>
</dbReference>
<gene>
    <name evidence="2" type="ordered locus">HBHAL_3086</name>
</gene>
<dbReference type="KEGG" id="hhd:HBHAL_3086"/>